<evidence type="ECO:0000256" key="1">
    <source>
        <dbReference type="ARBA" id="ARBA00022723"/>
    </source>
</evidence>
<dbReference type="InterPro" id="IPR051682">
    <property type="entry name" value="Mito_Persulfide_Diox"/>
</dbReference>
<dbReference type="FunFam" id="3.60.15.10:FF:000030">
    <property type="entry name" value="Metallo-beta-lactamase family protein"/>
    <property type="match status" value="1"/>
</dbReference>
<dbReference type="GO" id="GO:0006749">
    <property type="term" value="P:glutathione metabolic process"/>
    <property type="evidence" value="ECO:0007669"/>
    <property type="project" value="InterPro"/>
</dbReference>
<dbReference type="CDD" id="cd00158">
    <property type="entry name" value="RHOD"/>
    <property type="match status" value="2"/>
</dbReference>
<organism evidence="3 4">
    <name type="scientific">Amaricoccus solimangrovi</name>
    <dbReference type="NCBI Taxonomy" id="2589815"/>
    <lineage>
        <taxon>Bacteria</taxon>
        <taxon>Pseudomonadati</taxon>
        <taxon>Pseudomonadota</taxon>
        <taxon>Alphaproteobacteria</taxon>
        <taxon>Rhodobacterales</taxon>
        <taxon>Paracoccaceae</taxon>
        <taxon>Amaricoccus</taxon>
    </lineage>
</organism>
<dbReference type="RefSeq" id="WP_140454712.1">
    <property type="nucleotide sequence ID" value="NZ_VFRP01000013.1"/>
</dbReference>
<dbReference type="Pfam" id="PF00753">
    <property type="entry name" value="Lactamase_B"/>
    <property type="match status" value="1"/>
</dbReference>
<feature type="domain" description="Rhodanese" evidence="2">
    <location>
        <begin position="372"/>
        <end position="460"/>
    </location>
</feature>
<accession>A0A501WMZ2</accession>
<dbReference type="GO" id="GO:0046872">
    <property type="term" value="F:metal ion binding"/>
    <property type="evidence" value="ECO:0007669"/>
    <property type="project" value="UniProtKB-KW"/>
</dbReference>
<dbReference type="Gene3D" id="3.90.190.10">
    <property type="entry name" value="Protein tyrosine phosphatase superfamily"/>
    <property type="match status" value="1"/>
</dbReference>
<comment type="caution">
    <text evidence="3">The sequence shown here is derived from an EMBL/GenBank/DDBJ whole genome shotgun (WGS) entry which is preliminary data.</text>
</comment>
<dbReference type="InterPro" id="IPR029021">
    <property type="entry name" value="Prot-tyrosine_phosphatase-like"/>
</dbReference>
<dbReference type="OrthoDB" id="9784009at2"/>
<keyword evidence="3" id="KW-0378">Hydrolase</keyword>
<name>A0A501WMZ2_9RHOB</name>
<dbReference type="InterPro" id="IPR005939">
    <property type="entry name" value="BLH_phosphatase-like"/>
</dbReference>
<dbReference type="SMART" id="SM00450">
    <property type="entry name" value="RHOD"/>
    <property type="match status" value="2"/>
</dbReference>
<dbReference type="InterPro" id="IPR036866">
    <property type="entry name" value="RibonucZ/Hydroxyglut_hydro"/>
</dbReference>
<proteinExistence type="predicted"/>
<dbReference type="InterPro" id="IPR001279">
    <property type="entry name" value="Metallo-B-lactamas"/>
</dbReference>
<dbReference type="CDD" id="cd07724">
    <property type="entry name" value="POD-like_MBL-fold"/>
    <property type="match status" value="1"/>
</dbReference>
<dbReference type="Proteomes" id="UP000319255">
    <property type="component" value="Unassembled WGS sequence"/>
</dbReference>
<dbReference type="GO" id="GO:0004792">
    <property type="term" value="F:thiosulfate-cyanide sulfurtransferase activity"/>
    <property type="evidence" value="ECO:0007669"/>
    <property type="project" value="InterPro"/>
</dbReference>
<dbReference type="AlphaFoldDB" id="A0A501WMZ2"/>
<dbReference type="Gene3D" id="3.60.15.10">
    <property type="entry name" value="Ribonuclease Z/Hydroxyacylglutathione hydrolase-like"/>
    <property type="match status" value="1"/>
</dbReference>
<dbReference type="EMBL" id="VFRP01000013">
    <property type="protein sequence ID" value="TPE49710.1"/>
    <property type="molecule type" value="Genomic_DNA"/>
</dbReference>
<dbReference type="CDD" id="cd14503">
    <property type="entry name" value="PTP-bact"/>
    <property type="match status" value="1"/>
</dbReference>
<dbReference type="PANTHER" id="PTHR43084">
    <property type="entry name" value="PERSULFIDE DIOXYGENASE ETHE1"/>
    <property type="match status" value="1"/>
</dbReference>
<dbReference type="GO" id="GO:0016787">
    <property type="term" value="F:hydrolase activity"/>
    <property type="evidence" value="ECO:0007669"/>
    <property type="project" value="UniProtKB-KW"/>
</dbReference>
<dbReference type="Pfam" id="PF04273">
    <property type="entry name" value="BLH_phosphatase"/>
    <property type="match status" value="1"/>
</dbReference>
<dbReference type="SUPFAM" id="SSF52821">
    <property type="entry name" value="Rhodanese/Cell cycle control phosphatase"/>
    <property type="match status" value="2"/>
</dbReference>
<sequence length="617" mass="67460">MTLRFEQILADGVAQCSYLVGDDSAGTAAVIDPRPDVDIYLEIARRYGLAITHVFETHIHADFMSGARELAARLDGGAKLCVSAEGGASYDFEHHPLRDGDAFTFGGVRMVTRHTPGHTPEHVSFLLYEGEKEEPWGVLTGDSFFVDSVGRPDLLGEEETEELTEALFRTTRDFYMKLPDPVIIYPGHGAGSACGPNIGDRMSSTIGYERAHNSYAAITEFDAFRRAMHEDAPPVPTHYPRLKKVNAAGPEVLGNLPRVPALPPAAFADSLGGDAQLLDVRDMLSFGGGHIPGALNIGARPELSVWAGWLLDPDRPIHLVLEDDRQLPEVLRLLWRTGFTRFGGYLAGGMGAWRESGRDLRHIPQLSVHELRESGVATLDVRKDGEWRGGHVPGARHIFLGELRDRLGELDPAAEIATYCASGFRASMAASILAAHGFAKVRNVPGSWKAWKAAGYETEKPSEQEKQLMRDVVKIDDRFTVAKFAPAPDALRAAAKEGFRSVVNMRTSEEKQEVTPEEERGVAEAAGLTYMHHPVDGQNLSEEVVDGFREKVGDLPGPILVHCASGKRSGALVMMHRGAQRGMSGDEVIEKAESMGFECDTPGLKDFVRGYLDKHTH</sequence>
<dbReference type="PROSITE" id="PS00380">
    <property type="entry name" value="RHODANESE_1"/>
    <property type="match status" value="1"/>
</dbReference>
<reference evidence="3 4" key="1">
    <citation type="submission" date="2019-06" db="EMBL/GenBank/DDBJ databases">
        <title>A novel bacterium of genus Amaricoccus, isolated from marine sediment.</title>
        <authorList>
            <person name="Huang H."/>
            <person name="Mo K."/>
            <person name="Hu Y."/>
        </authorList>
    </citation>
    <scope>NUCLEOTIDE SEQUENCE [LARGE SCALE GENOMIC DNA]</scope>
    <source>
        <strain evidence="3 4">HB172011</strain>
    </source>
</reference>
<gene>
    <name evidence="3" type="ORF">FJM51_13790</name>
</gene>
<evidence type="ECO:0000313" key="4">
    <source>
        <dbReference type="Proteomes" id="UP000319255"/>
    </source>
</evidence>
<dbReference type="SUPFAM" id="SSF56281">
    <property type="entry name" value="Metallo-hydrolase/oxidoreductase"/>
    <property type="match status" value="1"/>
</dbReference>
<keyword evidence="1" id="KW-0479">Metal-binding</keyword>
<protein>
    <submittedName>
        <fullName evidence="3">MBL fold metallo-hydrolase</fullName>
    </submittedName>
</protein>
<dbReference type="PROSITE" id="PS50206">
    <property type="entry name" value="RHODANESE_3"/>
    <property type="match status" value="2"/>
</dbReference>
<dbReference type="InterPro" id="IPR044528">
    <property type="entry name" value="POD-like_MBL-fold"/>
</dbReference>
<dbReference type="Gene3D" id="3.40.250.10">
    <property type="entry name" value="Rhodanese-like domain"/>
    <property type="match status" value="2"/>
</dbReference>
<dbReference type="InterPro" id="IPR036873">
    <property type="entry name" value="Rhodanese-like_dom_sf"/>
</dbReference>
<evidence type="ECO:0000313" key="3">
    <source>
        <dbReference type="EMBL" id="TPE49710.1"/>
    </source>
</evidence>
<dbReference type="Pfam" id="PF00581">
    <property type="entry name" value="Rhodanese"/>
    <property type="match status" value="2"/>
</dbReference>
<dbReference type="GO" id="GO:0050313">
    <property type="term" value="F:sulfur dioxygenase activity"/>
    <property type="evidence" value="ECO:0007669"/>
    <property type="project" value="InterPro"/>
</dbReference>
<dbReference type="SUPFAM" id="SSF52799">
    <property type="entry name" value="(Phosphotyrosine protein) phosphatases II"/>
    <property type="match status" value="1"/>
</dbReference>
<dbReference type="PANTHER" id="PTHR43084:SF1">
    <property type="entry name" value="PERSULFIDE DIOXYGENASE ETHE1, MITOCHONDRIAL"/>
    <property type="match status" value="1"/>
</dbReference>
<keyword evidence="4" id="KW-1185">Reference proteome</keyword>
<dbReference type="SMART" id="SM00849">
    <property type="entry name" value="Lactamase_B"/>
    <property type="match status" value="1"/>
</dbReference>
<dbReference type="InterPro" id="IPR001307">
    <property type="entry name" value="Thiosulphate_STrfase_CS"/>
</dbReference>
<dbReference type="InterPro" id="IPR001763">
    <property type="entry name" value="Rhodanese-like_dom"/>
</dbReference>
<evidence type="ECO:0000259" key="2">
    <source>
        <dbReference type="PROSITE" id="PS50206"/>
    </source>
</evidence>
<dbReference type="GO" id="GO:0070813">
    <property type="term" value="P:hydrogen sulfide metabolic process"/>
    <property type="evidence" value="ECO:0007669"/>
    <property type="project" value="TreeGrafter"/>
</dbReference>
<feature type="domain" description="Rhodanese" evidence="2">
    <location>
        <begin position="271"/>
        <end position="362"/>
    </location>
</feature>